<evidence type="ECO:0008006" key="4">
    <source>
        <dbReference type="Google" id="ProtNLM"/>
    </source>
</evidence>
<evidence type="ECO:0000313" key="2">
    <source>
        <dbReference type="EMBL" id="KAG0729468.1"/>
    </source>
</evidence>
<comment type="caution">
    <text evidence="2">The sequence shown here is derived from an EMBL/GenBank/DDBJ whole genome shotgun (WGS) entry which is preliminary data.</text>
</comment>
<evidence type="ECO:0000256" key="1">
    <source>
        <dbReference type="SAM" id="SignalP"/>
    </source>
</evidence>
<dbReference type="AlphaFoldDB" id="A0A8J5CR45"/>
<dbReference type="EMBL" id="JACEEZ010001127">
    <property type="protein sequence ID" value="KAG0729468.1"/>
    <property type="molecule type" value="Genomic_DNA"/>
</dbReference>
<accession>A0A8J5CR45</accession>
<keyword evidence="3" id="KW-1185">Reference proteome</keyword>
<protein>
    <recommendedName>
        <fullName evidence="4">Secreted protein</fullName>
    </recommendedName>
</protein>
<feature type="chain" id="PRO_5035187334" description="Secreted protein" evidence="1">
    <location>
        <begin position="19"/>
        <end position="131"/>
    </location>
</feature>
<keyword evidence="1" id="KW-0732">Signal</keyword>
<name>A0A8J5CR45_CHIOP</name>
<dbReference type="Proteomes" id="UP000770661">
    <property type="component" value="Unassembled WGS sequence"/>
</dbReference>
<proteinExistence type="predicted"/>
<gene>
    <name evidence="2" type="ORF">GWK47_003463</name>
</gene>
<sequence length="131" mass="14543">MLAGSADGYILLVGIVSTLPLLSDEHCSTASADGGCFQLPREQTVHLHQHQQQQALVCGGHAWAELWPMYRWRPRRNTQPLPSSLMCWPGSLLPDRYCRAAHRHINTACPPHTKGTLMMPTHSSSTNRCTS</sequence>
<reference evidence="2" key="1">
    <citation type="submission" date="2020-07" db="EMBL/GenBank/DDBJ databases">
        <title>The High-quality genome of the commercially important snow crab, Chionoecetes opilio.</title>
        <authorList>
            <person name="Jeong J.-H."/>
            <person name="Ryu S."/>
        </authorList>
    </citation>
    <scope>NUCLEOTIDE SEQUENCE</scope>
    <source>
        <strain evidence="2">MADBK_172401_WGS</strain>
        <tissue evidence="2">Digestive gland</tissue>
    </source>
</reference>
<feature type="signal peptide" evidence="1">
    <location>
        <begin position="1"/>
        <end position="18"/>
    </location>
</feature>
<evidence type="ECO:0000313" key="3">
    <source>
        <dbReference type="Proteomes" id="UP000770661"/>
    </source>
</evidence>
<organism evidence="2 3">
    <name type="scientific">Chionoecetes opilio</name>
    <name type="common">Atlantic snow crab</name>
    <name type="synonym">Cancer opilio</name>
    <dbReference type="NCBI Taxonomy" id="41210"/>
    <lineage>
        <taxon>Eukaryota</taxon>
        <taxon>Metazoa</taxon>
        <taxon>Ecdysozoa</taxon>
        <taxon>Arthropoda</taxon>
        <taxon>Crustacea</taxon>
        <taxon>Multicrustacea</taxon>
        <taxon>Malacostraca</taxon>
        <taxon>Eumalacostraca</taxon>
        <taxon>Eucarida</taxon>
        <taxon>Decapoda</taxon>
        <taxon>Pleocyemata</taxon>
        <taxon>Brachyura</taxon>
        <taxon>Eubrachyura</taxon>
        <taxon>Majoidea</taxon>
        <taxon>Majidae</taxon>
        <taxon>Chionoecetes</taxon>
    </lineage>
</organism>